<dbReference type="Proteomes" id="UP001594351">
    <property type="component" value="Unassembled WGS sequence"/>
</dbReference>
<keyword evidence="4" id="KW-1185">Reference proteome</keyword>
<accession>A0ABV6YUS8</accession>
<dbReference type="InterPro" id="IPR036265">
    <property type="entry name" value="HIT-like_sf"/>
</dbReference>
<dbReference type="PANTHER" id="PTHR42763">
    <property type="entry name" value="ADP-GLUCOSE PHOSPHORYLASE"/>
    <property type="match status" value="1"/>
</dbReference>
<feature type="domain" description="DUF4921" evidence="2">
    <location>
        <begin position="141"/>
        <end position="340"/>
    </location>
</feature>
<dbReference type="EMBL" id="JBHPBY010000069">
    <property type="protein sequence ID" value="MFC1849966.1"/>
    <property type="molecule type" value="Genomic_DNA"/>
</dbReference>
<dbReference type="PIRSF" id="PIRSF000808">
    <property type="entry name" value="GalT"/>
    <property type="match status" value="1"/>
</dbReference>
<dbReference type="InterPro" id="IPR032576">
    <property type="entry name" value="DUF4921"/>
</dbReference>
<evidence type="ECO:0000259" key="2">
    <source>
        <dbReference type="Pfam" id="PF16268"/>
    </source>
</evidence>
<gene>
    <name evidence="3" type="primary">galT</name>
    <name evidence="3" type="ORF">ACFL27_07230</name>
</gene>
<protein>
    <recommendedName>
        <fullName evidence="1">Galactose-1-phosphate uridylyltransferase</fullName>
        <ecNumber evidence="1">2.7.7.12</ecNumber>
    </recommendedName>
</protein>
<evidence type="ECO:0000313" key="4">
    <source>
        <dbReference type="Proteomes" id="UP001594351"/>
    </source>
</evidence>
<dbReference type="InterPro" id="IPR053177">
    <property type="entry name" value="ADP-glucose_phosphorylase"/>
</dbReference>
<keyword evidence="3" id="KW-0808">Transferase</keyword>
<proteinExistence type="predicted"/>
<name>A0ABV6YUS8_UNCC1</name>
<dbReference type="Pfam" id="PF16268">
    <property type="entry name" value="DUF4921"/>
    <property type="match status" value="1"/>
</dbReference>
<organism evidence="3 4">
    <name type="scientific">candidate division CSSED10-310 bacterium</name>
    <dbReference type="NCBI Taxonomy" id="2855610"/>
    <lineage>
        <taxon>Bacteria</taxon>
        <taxon>Bacteria division CSSED10-310</taxon>
    </lineage>
</organism>
<evidence type="ECO:0000313" key="3">
    <source>
        <dbReference type="EMBL" id="MFC1849966.1"/>
    </source>
</evidence>
<comment type="caution">
    <text evidence="3">The sequence shown here is derived from an EMBL/GenBank/DDBJ whole genome shotgun (WGS) entry which is preliminary data.</text>
</comment>
<reference evidence="3 4" key="1">
    <citation type="submission" date="2024-09" db="EMBL/GenBank/DDBJ databases">
        <title>Laminarin stimulates single cell rates of sulfate reduction while oxygen inhibits transcriptomic activity in coastal marine sediment.</title>
        <authorList>
            <person name="Lindsay M."/>
            <person name="Orcutt B."/>
            <person name="Emerson D."/>
            <person name="Stepanauskas R."/>
            <person name="D'Angelo T."/>
        </authorList>
    </citation>
    <scope>NUCLEOTIDE SEQUENCE [LARGE SCALE GENOMIC DNA]</scope>
    <source>
        <strain evidence="3">SAG AM-311-K15</strain>
    </source>
</reference>
<dbReference type="NCBIfam" id="TIGR00209">
    <property type="entry name" value="galT_1"/>
    <property type="match status" value="1"/>
</dbReference>
<keyword evidence="3" id="KW-0548">Nucleotidyltransferase</keyword>
<dbReference type="InterPro" id="IPR001937">
    <property type="entry name" value="GalP_UDPtransf1"/>
</dbReference>
<evidence type="ECO:0000256" key="1">
    <source>
        <dbReference type="NCBIfam" id="TIGR00209"/>
    </source>
</evidence>
<dbReference type="PANTHER" id="PTHR42763:SF1">
    <property type="entry name" value="UDP-GLUCOSE--HEXOSE-1-PHOSPHATE URIDYLYLTRANSFERASE"/>
    <property type="match status" value="1"/>
</dbReference>
<dbReference type="GO" id="GO:0008108">
    <property type="term" value="F:UDP-glucose:hexose-1-phosphate uridylyltransferase activity"/>
    <property type="evidence" value="ECO:0007669"/>
    <property type="project" value="UniProtKB-EC"/>
</dbReference>
<dbReference type="Gene3D" id="3.30.428.10">
    <property type="entry name" value="HIT-like"/>
    <property type="match status" value="2"/>
</dbReference>
<dbReference type="SUPFAM" id="SSF54197">
    <property type="entry name" value="HIT-like"/>
    <property type="match status" value="2"/>
</dbReference>
<sequence>MKDRDSMPEFRKDPVIGRWVIIAAERAERPSDFGKAEYQVNRGFCPFCEGNEQSTPPEILAFRKSGTAANTPGWKLRVVPNKFPALQIEGDLNRRGIGIYDQMNGIGAHEVIIETPTHGQTLIDLSPPQFEDVLLSFQLRMADLKKDTRFLYVIAFKNHGRAAGVSLEHSHSQLIALPIIPKRVAEEIRGADNHFRMKERCIFCDIIRQELETDVRIIEQNDSFIAISPFASRFPFEIWLLPKKHESHFEQISRENLTALSKILRNLLLRMNKVLDEPPYNFLIHTSPFNEEKKLSYHWHIEIIPKLSRVAGFEWGTGFYINPTSPEQATQFLKEVVLEQKAAEILPVDSP</sequence>
<dbReference type="EC" id="2.7.7.12" evidence="1"/>